<evidence type="ECO:0000256" key="3">
    <source>
        <dbReference type="RuleBase" id="RU003560"/>
    </source>
</evidence>
<dbReference type="GeneID" id="19971065"/>
<dbReference type="PANTHER" id="PTHR43713:SF3">
    <property type="entry name" value="GLUTAMATE-1-SEMIALDEHYDE 2,1-AMINOMUTASE 1, CHLOROPLASTIC-RELATED"/>
    <property type="match status" value="1"/>
</dbReference>
<dbReference type="Proteomes" id="UP000030752">
    <property type="component" value="Unassembled WGS sequence"/>
</dbReference>
<dbReference type="InterPro" id="IPR015421">
    <property type="entry name" value="PyrdxlP-dep_Trfase_major"/>
</dbReference>
<comment type="cofactor">
    <cofactor evidence="1">
        <name>pyridoxal 5'-phosphate</name>
        <dbReference type="ChEBI" id="CHEBI:597326"/>
    </cofactor>
</comment>
<evidence type="ECO:0000313" key="5">
    <source>
        <dbReference type="Proteomes" id="UP000030752"/>
    </source>
</evidence>
<evidence type="ECO:0000256" key="2">
    <source>
        <dbReference type="ARBA" id="ARBA00022898"/>
    </source>
</evidence>
<dbReference type="GO" id="GO:0008483">
    <property type="term" value="F:transaminase activity"/>
    <property type="evidence" value="ECO:0007669"/>
    <property type="project" value="InterPro"/>
</dbReference>
<dbReference type="Gene3D" id="3.40.640.10">
    <property type="entry name" value="Type I PLP-dependent aspartate aminotransferase-like (Major domain)"/>
    <property type="match status" value="1"/>
</dbReference>
<keyword evidence="5" id="KW-1185">Reference proteome</keyword>
<dbReference type="RefSeq" id="XP_008716298.1">
    <property type="nucleotide sequence ID" value="XM_008718076.1"/>
</dbReference>
<evidence type="ECO:0008006" key="6">
    <source>
        <dbReference type="Google" id="ProtNLM"/>
    </source>
</evidence>
<dbReference type="Pfam" id="PF00202">
    <property type="entry name" value="Aminotran_3"/>
    <property type="match status" value="1"/>
</dbReference>
<keyword evidence="2 3" id="KW-0663">Pyridoxal phosphate</keyword>
<dbReference type="InParanoid" id="W2S1E3"/>
<proteinExistence type="inferred from homology"/>
<dbReference type="eggNOG" id="KOG1401">
    <property type="taxonomic scope" value="Eukaryota"/>
</dbReference>
<dbReference type="VEuPathDB" id="FungiDB:HMPREF1541_03726"/>
<reference evidence="4 5" key="1">
    <citation type="submission" date="2013-03" db="EMBL/GenBank/DDBJ databases">
        <title>The Genome Sequence of Phialophora europaea CBS 101466.</title>
        <authorList>
            <consortium name="The Broad Institute Genomics Platform"/>
            <person name="Cuomo C."/>
            <person name="de Hoog S."/>
            <person name="Gorbushina A."/>
            <person name="Walker B."/>
            <person name="Young S.K."/>
            <person name="Zeng Q."/>
            <person name="Gargeya S."/>
            <person name="Fitzgerald M."/>
            <person name="Haas B."/>
            <person name="Abouelleil A."/>
            <person name="Allen A.W."/>
            <person name="Alvarado L."/>
            <person name="Arachchi H.M."/>
            <person name="Berlin A.M."/>
            <person name="Chapman S.B."/>
            <person name="Gainer-Dewar J."/>
            <person name="Goldberg J."/>
            <person name="Griggs A."/>
            <person name="Gujja S."/>
            <person name="Hansen M."/>
            <person name="Howarth C."/>
            <person name="Imamovic A."/>
            <person name="Ireland A."/>
            <person name="Larimer J."/>
            <person name="McCowan C."/>
            <person name="Murphy C."/>
            <person name="Pearson M."/>
            <person name="Poon T.W."/>
            <person name="Priest M."/>
            <person name="Roberts A."/>
            <person name="Saif S."/>
            <person name="Shea T."/>
            <person name="Sisk P."/>
            <person name="Sykes S."/>
            <person name="Wortman J."/>
            <person name="Nusbaum C."/>
            <person name="Birren B."/>
        </authorList>
    </citation>
    <scope>NUCLEOTIDE SEQUENCE [LARGE SCALE GENOMIC DNA]</scope>
    <source>
        <strain evidence="4 5">CBS 101466</strain>
    </source>
</reference>
<dbReference type="HOGENOM" id="CLU_016922_1_2_1"/>
<dbReference type="Gene3D" id="3.90.1150.10">
    <property type="entry name" value="Aspartate Aminotransferase, domain 1"/>
    <property type="match status" value="1"/>
</dbReference>
<dbReference type="GO" id="GO:0030170">
    <property type="term" value="F:pyridoxal phosphate binding"/>
    <property type="evidence" value="ECO:0007669"/>
    <property type="project" value="InterPro"/>
</dbReference>
<dbReference type="InterPro" id="IPR005814">
    <property type="entry name" value="Aminotrans_3"/>
</dbReference>
<gene>
    <name evidence="4" type="ORF">HMPREF1541_03726</name>
</gene>
<dbReference type="InterPro" id="IPR015422">
    <property type="entry name" value="PyrdxlP-dep_Trfase_small"/>
</dbReference>
<dbReference type="InterPro" id="IPR015424">
    <property type="entry name" value="PyrdxlP-dep_Trfase"/>
</dbReference>
<sequence length="480" mass="50804">MGSINEPSSASASAAISAALEAATASYIKSNPESYRTHQAASAHLPGGNTRTVLYTAPFPLTFASAAGATLTTVDGAVLTDFLSEYTAAIYGHSHAVIRAAITSALDKGWNYGGHSGNEGRLAELISQRFPAMQMLRFVNSGTEANMVALATACAYTGRNNILLFNKGYHGSTISGRLDTRPAAGKVSLNLPHAFHVATYNDAESARQTVGALPRDSLAAILVEPMLGSGGCFRGTPEFLTALRRLADDTGALLIFDEVMTSRLGPHGLGAAAGPAGVTPDLMTLGKWVGGGMSFGAFGGRRDIMSWFDPAAGKLEHPGTFNNNVFTMAAGVAGLGVLTPEVLADLNGRGDRLRQSIDAVLRRHGLGTGYTPSTATTTTGGDAVLPWHPLTDAEHEDPAVYERYPPMFVTGHGSLLCVHFVGLDKGKLQQLFWLWMLSRGIWLAFRGFVALNIELRDEDVERFVGAVEGFVEKYGGVLAW</sequence>
<dbReference type="AlphaFoldDB" id="W2S1E3"/>
<dbReference type="SUPFAM" id="SSF53383">
    <property type="entry name" value="PLP-dependent transferases"/>
    <property type="match status" value="1"/>
</dbReference>
<name>W2S1E3_CYPE1</name>
<dbReference type="STRING" id="1220924.W2S1E3"/>
<comment type="similarity">
    <text evidence="3">Belongs to the class-III pyridoxal-phosphate-dependent aminotransferase family.</text>
</comment>
<dbReference type="OrthoDB" id="425114at2759"/>
<evidence type="ECO:0000256" key="1">
    <source>
        <dbReference type="ARBA" id="ARBA00001933"/>
    </source>
</evidence>
<accession>W2S1E3</accession>
<dbReference type="PANTHER" id="PTHR43713">
    <property type="entry name" value="GLUTAMATE-1-SEMIALDEHYDE 2,1-AMINOMUTASE"/>
    <property type="match status" value="1"/>
</dbReference>
<protein>
    <recommendedName>
        <fullName evidence="6">Glutamate-1-semialdehyde 2,1-aminomutase</fullName>
    </recommendedName>
</protein>
<dbReference type="EMBL" id="KB822719">
    <property type="protein sequence ID" value="ETN41789.1"/>
    <property type="molecule type" value="Genomic_DNA"/>
</dbReference>
<evidence type="ECO:0000313" key="4">
    <source>
        <dbReference type="EMBL" id="ETN41789.1"/>
    </source>
</evidence>
<organism evidence="4 5">
    <name type="scientific">Cyphellophora europaea (strain CBS 101466)</name>
    <name type="common">Phialophora europaea</name>
    <dbReference type="NCBI Taxonomy" id="1220924"/>
    <lineage>
        <taxon>Eukaryota</taxon>
        <taxon>Fungi</taxon>
        <taxon>Dikarya</taxon>
        <taxon>Ascomycota</taxon>
        <taxon>Pezizomycotina</taxon>
        <taxon>Eurotiomycetes</taxon>
        <taxon>Chaetothyriomycetidae</taxon>
        <taxon>Chaetothyriales</taxon>
        <taxon>Cyphellophoraceae</taxon>
        <taxon>Cyphellophora</taxon>
    </lineage>
</organism>